<feature type="compositionally biased region" description="Basic and acidic residues" evidence="7">
    <location>
        <begin position="126"/>
        <end position="230"/>
    </location>
</feature>
<dbReference type="FunCoup" id="K9FYC9">
    <property type="interactions" value="98"/>
</dbReference>
<feature type="compositionally biased region" description="Polar residues" evidence="7">
    <location>
        <begin position="95"/>
        <end position="105"/>
    </location>
</feature>
<feature type="domain" description="Chromatin assembly factor 1 subunit Cac1-like C-terminal" evidence="10">
    <location>
        <begin position="580"/>
        <end position="612"/>
    </location>
</feature>
<sequence length="655" mass="74112">MQSAPSFPAPPSSGPRKRSIHDVDDANLPPPNVKRPLTGFAGRNQENLDPSIPSQPDDTIPPPVEIKRNLPPPPSVEIVMRRTLRKQDEAGTGGLTSAPTNTASNPEPDAPSSKKRKVVSAGTDSKQQEKEAKERQKAEEKAKKEEEKLKKEEEKAKREEERRFKAEEKKKRDAERDEEKRHREDEKRKKDAQREEDRKQRDEKKKAKEDEKAAREEEKRKKDEEKEKKTRSQMKLNSFFTKPPGPSASSGQVIAAPSPKKASITADFARETRAVQSDYEREFPAFFLQSHTVVAPPHRFERDSGALKHVRESIDRCLRNESSIQMHPFRPSEVFQIIPFHRGRQPSSSVRDILFQLNKSEDTPQPTQDQSKMPSQMPQELLRKVTMKSLKFGEDIRPPYQGTFTRRVSELSTRRLARNPYYRGLPDTDYDYDSEAEWEEPEEGEELDSEEEDEGSDEGEDDLEGFLDDEDDALAEGKRRLIVGDLEPVSTGIKWATNGVEPEMEVYRMQPISDAVKFPIDPFSTAYWEKPNPVDQVAAKARPVTAIDGFLVPAVPKPVVTGSGLPPTSKAKRPFPPDQLAEFKDAVEGSDLSKIGLVEILKKRLVPTMSASTESYANEDGSRFPKVSKDTLKATLDQVAARVGQKEVDKKWVCR</sequence>
<dbReference type="GO" id="GO:0006334">
    <property type="term" value="P:nucleosome assembly"/>
    <property type="evidence" value="ECO:0007669"/>
    <property type="project" value="TreeGrafter"/>
</dbReference>
<dbReference type="GO" id="GO:0006260">
    <property type="term" value="P:DNA replication"/>
    <property type="evidence" value="ECO:0007669"/>
    <property type="project" value="UniProtKB-KW"/>
</dbReference>
<evidence type="ECO:0000313" key="11">
    <source>
        <dbReference type="EMBL" id="EKV14720.1"/>
    </source>
</evidence>
<proteinExistence type="predicted"/>
<keyword evidence="5" id="KW-0234">DNA repair</keyword>
<dbReference type="InterPro" id="IPR021644">
    <property type="entry name" value="CAF-1_p150_acidic"/>
</dbReference>
<feature type="domain" description="Chromatin assembly factor 1 subunit Cac1-like C-terminal" evidence="10">
    <location>
        <begin position="623"/>
        <end position="654"/>
    </location>
</feature>
<feature type="compositionally biased region" description="Pro residues" evidence="7">
    <location>
        <begin position="59"/>
        <end position="75"/>
    </location>
</feature>
<keyword evidence="12" id="KW-1185">Reference proteome</keyword>
<dbReference type="PANTHER" id="PTHR15272">
    <property type="entry name" value="CHROMATIN ASSEMBLY FACTOR 1 SUBUNIT A CAF-1 SUBUNIT A"/>
    <property type="match status" value="1"/>
</dbReference>
<comment type="caution">
    <text evidence="11">The sequence shown here is derived from an EMBL/GenBank/DDBJ whole genome shotgun (WGS) entry which is preliminary data.</text>
</comment>
<gene>
    <name evidence="11" type="ORF">PDIG_31730</name>
</gene>
<keyword evidence="2" id="KW-0235">DNA replication</keyword>
<evidence type="ECO:0000256" key="7">
    <source>
        <dbReference type="SAM" id="MobiDB-lite"/>
    </source>
</evidence>
<dbReference type="Pfam" id="PF11600">
    <property type="entry name" value="CAF1A_acidic"/>
    <property type="match status" value="1"/>
</dbReference>
<feature type="domain" description="Chromatin assembly factor 1 subunit A dimerization" evidence="9">
    <location>
        <begin position="388"/>
        <end position="462"/>
    </location>
</feature>
<dbReference type="InterPro" id="IPR022043">
    <property type="entry name" value="CAF1A_DD"/>
</dbReference>
<dbReference type="PANTHER" id="PTHR15272:SF0">
    <property type="entry name" value="CHROMATIN ASSEMBLY FACTOR 1 SUBUNIT A"/>
    <property type="match status" value="1"/>
</dbReference>
<dbReference type="Pfam" id="PF12253">
    <property type="entry name" value="CAF1A_dimeriz"/>
    <property type="match status" value="1"/>
</dbReference>
<evidence type="ECO:0000256" key="5">
    <source>
        <dbReference type="ARBA" id="ARBA00023204"/>
    </source>
</evidence>
<name>K9FYC9_PEND2</name>
<protein>
    <submittedName>
        <fullName evidence="11">Chromatin assembly factor 1 subunit A, putative</fullName>
    </submittedName>
</protein>
<evidence type="ECO:0000259" key="10">
    <source>
        <dbReference type="Pfam" id="PF21796"/>
    </source>
</evidence>
<feature type="compositionally biased region" description="Acidic residues" evidence="7">
    <location>
        <begin position="428"/>
        <end position="465"/>
    </location>
</feature>
<feature type="region of interest" description="Disordered" evidence="7">
    <location>
        <begin position="422"/>
        <end position="465"/>
    </location>
</feature>
<evidence type="ECO:0000313" key="12">
    <source>
        <dbReference type="Proteomes" id="UP000009882"/>
    </source>
</evidence>
<dbReference type="EMBL" id="AKCT01000131">
    <property type="protein sequence ID" value="EKV14720.1"/>
    <property type="molecule type" value="Genomic_DNA"/>
</dbReference>
<dbReference type="AlphaFoldDB" id="K9FYC9"/>
<evidence type="ECO:0000259" key="8">
    <source>
        <dbReference type="Pfam" id="PF11600"/>
    </source>
</evidence>
<accession>K9FYC9</accession>
<dbReference type="GO" id="GO:0033186">
    <property type="term" value="C:CAF-1 complex"/>
    <property type="evidence" value="ECO:0007669"/>
    <property type="project" value="TreeGrafter"/>
</dbReference>
<dbReference type="OMA" id="YENVRPP"/>
<dbReference type="GO" id="GO:0006281">
    <property type="term" value="P:DNA repair"/>
    <property type="evidence" value="ECO:0007669"/>
    <property type="project" value="UniProtKB-KW"/>
</dbReference>
<comment type="subcellular location">
    <subcellularLocation>
        <location evidence="1">Nucleus</location>
    </subcellularLocation>
</comment>
<feature type="compositionally biased region" description="Polar residues" evidence="7">
    <location>
        <begin position="44"/>
        <end position="57"/>
    </location>
</feature>
<evidence type="ECO:0000256" key="2">
    <source>
        <dbReference type="ARBA" id="ARBA00022705"/>
    </source>
</evidence>
<keyword evidence="6" id="KW-0539">Nucleus</keyword>
<dbReference type="InterPro" id="IPR048800">
    <property type="entry name" value="Cac1-like_C"/>
</dbReference>
<organism evidence="11 12">
    <name type="scientific">Penicillium digitatum (strain PHI26 / CECT 20796)</name>
    <name type="common">Green mold</name>
    <dbReference type="NCBI Taxonomy" id="1170229"/>
    <lineage>
        <taxon>Eukaryota</taxon>
        <taxon>Fungi</taxon>
        <taxon>Dikarya</taxon>
        <taxon>Ascomycota</taxon>
        <taxon>Pezizomycotina</taxon>
        <taxon>Eurotiomycetes</taxon>
        <taxon>Eurotiomycetidae</taxon>
        <taxon>Eurotiales</taxon>
        <taxon>Aspergillaceae</taxon>
        <taxon>Penicillium</taxon>
    </lineage>
</organism>
<dbReference type="Pfam" id="PF21796">
    <property type="entry name" value="Cac1_C"/>
    <property type="match status" value="2"/>
</dbReference>
<dbReference type="STRING" id="1170229.K9FYC9"/>
<evidence type="ECO:0000256" key="1">
    <source>
        <dbReference type="ARBA" id="ARBA00004123"/>
    </source>
</evidence>
<evidence type="ECO:0000256" key="3">
    <source>
        <dbReference type="ARBA" id="ARBA00022763"/>
    </source>
</evidence>
<evidence type="ECO:0000256" key="4">
    <source>
        <dbReference type="ARBA" id="ARBA00023186"/>
    </source>
</evidence>
<dbReference type="Proteomes" id="UP000009882">
    <property type="component" value="Unassembled WGS sequence"/>
</dbReference>
<evidence type="ECO:0000256" key="6">
    <source>
        <dbReference type="ARBA" id="ARBA00023242"/>
    </source>
</evidence>
<keyword evidence="3" id="KW-0227">DNA damage</keyword>
<dbReference type="eggNOG" id="KOG4364">
    <property type="taxonomic scope" value="Eukaryota"/>
</dbReference>
<dbReference type="InParanoid" id="K9FYC9"/>
<dbReference type="HOGENOM" id="CLU_013392_1_0_1"/>
<evidence type="ECO:0000259" key="9">
    <source>
        <dbReference type="Pfam" id="PF12253"/>
    </source>
</evidence>
<dbReference type="GO" id="GO:0005634">
    <property type="term" value="C:nucleus"/>
    <property type="evidence" value="ECO:0007669"/>
    <property type="project" value="UniProtKB-SubCell"/>
</dbReference>
<reference evidence="12" key="1">
    <citation type="journal article" date="2012" name="BMC Genomics">
        <title>Genome sequence of the necrotrophic fungus Penicillium digitatum, the main postharvest pathogen of citrus.</title>
        <authorList>
            <person name="Marcet-Houben M."/>
            <person name="Ballester A.-R."/>
            <person name="de la Fuente B."/>
            <person name="Harries E."/>
            <person name="Marcos J.F."/>
            <person name="Gonzalez-Candelas L."/>
            <person name="Gabaldon T."/>
        </authorList>
    </citation>
    <scope>NUCLEOTIDE SEQUENCE [LARGE SCALE GENOMIC DNA]</scope>
    <source>
        <strain evidence="12">PHI26 / CECT 20796</strain>
    </source>
</reference>
<feature type="region of interest" description="Disordered" evidence="7">
    <location>
        <begin position="1"/>
        <end position="263"/>
    </location>
</feature>
<keyword evidence="4" id="KW-0143">Chaperone</keyword>
<dbReference type="OrthoDB" id="79480at2759"/>
<feature type="domain" description="Chromatin assembly factor 1 p150 subunit acidic region" evidence="8">
    <location>
        <begin position="157"/>
        <end position="249"/>
    </location>
</feature>